<reference evidence="1" key="2">
    <citation type="journal article" date="2015" name="Fish Shellfish Immunol.">
        <title>Early steps in the European eel (Anguilla anguilla)-Vibrio vulnificus interaction in the gills: Role of the RtxA13 toxin.</title>
        <authorList>
            <person name="Callol A."/>
            <person name="Pajuelo D."/>
            <person name="Ebbesson L."/>
            <person name="Teles M."/>
            <person name="MacKenzie S."/>
            <person name="Amaro C."/>
        </authorList>
    </citation>
    <scope>NUCLEOTIDE SEQUENCE</scope>
</reference>
<dbReference type="AlphaFoldDB" id="A0A0E9Y210"/>
<dbReference type="EMBL" id="GBXM01000534">
    <property type="protein sequence ID" value="JAI08044.1"/>
    <property type="molecule type" value="Transcribed_RNA"/>
</dbReference>
<reference evidence="1" key="1">
    <citation type="submission" date="2014-11" db="EMBL/GenBank/DDBJ databases">
        <authorList>
            <person name="Amaro Gonzalez C."/>
        </authorList>
    </citation>
    <scope>NUCLEOTIDE SEQUENCE</scope>
</reference>
<accession>A0A0E9Y210</accession>
<evidence type="ECO:0000313" key="1">
    <source>
        <dbReference type="EMBL" id="JAI08044.1"/>
    </source>
</evidence>
<protein>
    <submittedName>
        <fullName evidence="1">Uncharacterized protein</fullName>
    </submittedName>
</protein>
<name>A0A0E9Y210_ANGAN</name>
<proteinExistence type="predicted"/>
<organism evidence="1">
    <name type="scientific">Anguilla anguilla</name>
    <name type="common">European freshwater eel</name>
    <name type="synonym">Muraena anguilla</name>
    <dbReference type="NCBI Taxonomy" id="7936"/>
    <lineage>
        <taxon>Eukaryota</taxon>
        <taxon>Metazoa</taxon>
        <taxon>Chordata</taxon>
        <taxon>Craniata</taxon>
        <taxon>Vertebrata</taxon>
        <taxon>Euteleostomi</taxon>
        <taxon>Actinopterygii</taxon>
        <taxon>Neopterygii</taxon>
        <taxon>Teleostei</taxon>
        <taxon>Anguilliformes</taxon>
        <taxon>Anguillidae</taxon>
        <taxon>Anguilla</taxon>
    </lineage>
</organism>
<sequence length="19" mass="2235">MDFNYSVIFSPFYLAIGLH</sequence>